<organism evidence="3 4">
    <name type="scientific">Candidatus Desulfovibrio intestinavium</name>
    <dbReference type="NCBI Taxonomy" id="2838534"/>
    <lineage>
        <taxon>Bacteria</taxon>
        <taxon>Pseudomonadati</taxon>
        <taxon>Thermodesulfobacteriota</taxon>
        <taxon>Desulfovibrionia</taxon>
        <taxon>Desulfovibrionales</taxon>
        <taxon>Desulfovibrionaceae</taxon>
        <taxon>Desulfovibrio</taxon>
    </lineage>
</organism>
<evidence type="ECO:0000313" key="3">
    <source>
        <dbReference type="EMBL" id="HJA78015.1"/>
    </source>
</evidence>
<dbReference type="Gene3D" id="1.25.40.10">
    <property type="entry name" value="Tetratricopeptide repeat domain"/>
    <property type="match status" value="4"/>
</dbReference>
<feature type="compositionally biased region" description="Low complexity" evidence="1">
    <location>
        <begin position="138"/>
        <end position="147"/>
    </location>
</feature>
<feature type="compositionally biased region" description="Low complexity" evidence="1">
    <location>
        <begin position="102"/>
        <end position="128"/>
    </location>
</feature>
<evidence type="ECO:0000256" key="2">
    <source>
        <dbReference type="SAM" id="SignalP"/>
    </source>
</evidence>
<sequence length="908" mass="99956">MCSVGGRCCRRFLVGAAICALCGTLGLEFFSPSVSLAASAAQGITARINPGGPENWPPEQGLSTQLPGAQAAPDVQPAPPVRELPPLGTQGQMPGTPPAPAAQPATQPAGQPATQPGVQAGAQAAPDVQPAPPVRELPPLGTQGQMPGTPPAPAAQPAGQPATQPAGQAGSQAAPDVQPAPPVRELPSAGTGTESPAGDKASPAAAKREVIYVDEQGNRVEKPVDPEAVWQEVQSCLEKRQFSDALDKLRILYDLPQLTRDRRLEVLYGISDCLWEMYKDKPQAGYDAIVASTSEALNADLRHDRAPEAYARLGKINLRVGNMDEARANIMALLRQYPLSPLVAESLTELGEEQLKRKMDESAAVSFQTVLENYPESASMEDAAMGMGKALVRLGRHDAASVIMDFVNKRWPRCYLEDTDFLLVQAENLQALKRDDAAMDVYWLFVNLQPRREGNNELLLKMADTYTRGNQWGAAALMYQRIMDLWPGVSSSRVSRLRLAEKGIYDGPLHYDQMSALFARPTEDIPLERVYREVMEASDTSPECVLSRLKYAMWLLWDKQFTQAMGSAADFIDNYPEHPGVPQARDIIWTAFQSELTNALAEQNYRRILLLWNGFPLVRERYGELDPKMRYALAQGYMERGDDAKGLELLGAFLTAKMDPDYGELALTEYFNRYLKAGAWDRILDLSRIVAAWPLRPQLRSQLEYATALSAQNLGLWGAALPRWRQLAMRNDIPLYQRAYATYFLARDAEMRKDVGDAYVYNRQVIELFRQLADERSDKADPERIKESMAALMDICEVANRIPEALDWVKQYAEFVPDAASPEYPGLRYREARLYRKLGDAVRAQFLLEDVVKRFPGTPFGKAAASELRTFEVSRDLKDFMPGGAAAGPGASPAQNGADSAGSPPANP</sequence>
<dbReference type="Pfam" id="PF13174">
    <property type="entry name" value="TPR_6"/>
    <property type="match status" value="1"/>
</dbReference>
<dbReference type="AlphaFoldDB" id="A0A9D2KQP2"/>
<evidence type="ECO:0000313" key="4">
    <source>
        <dbReference type="Proteomes" id="UP000823821"/>
    </source>
</evidence>
<name>A0A9D2KQP2_9BACT</name>
<feature type="region of interest" description="Disordered" evidence="1">
    <location>
        <begin position="882"/>
        <end position="908"/>
    </location>
</feature>
<reference evidence="3" key="2">
    <citation type="submission" date="2021-04" db="EMBL/GenBank/DDBJ databases">
        <authorList>
            <person name="Gilroy R."/>
        </authorList>
    </citation>
    <scope>NUCLEOTIDE SEQUENCE</scope>
    <source>
        <strain evidence="3">5032</strain>
    </source>
</reference>
<feature type="region of interest" description="Disordered" evidence="1">
    <location>
        <begin position="49"/>
        <end position="205"/>
    </location>
</feature>
<feature type="chain" id="PRO_5039093866" evidence="2">
    <location>
        <begin position="38"/>
        <end position="908"/>
    </location>
</feature>
<protein>
    <submittedName>
        <fullName evidence="3">Tetratricopeptide repeat protein</fullName>
    </submittedName>
</protein>
<proteinExistence type="predicted"/>
<dbReference type="InterPro" id="IPR019734">
    <property type="entry name" value="TPR_rpt"/>
</dbReference>
<feature type="compositionally biased region" description="Low complexity" evidence="1">
    <location>
        <begin position="882"/>
        <end position="898"/>
    </location>
</feature>
<gene>
    <name evidence="3" type="ORF">H9784_00365</name>
</gene>
<comment type="caution">
    <text evidence="3">The sequence shown here is derived from an EMBL/GenBank/DDBJ whole genome shotgun (WGS) entry which is preliminary data.</text>
</comment>
<dbReference type="Proteomes" id="UP000823821">
    <property type="component" value="Unassembled WGS sequence"/>
</dbReference>
<feature type="compositionally biased region" description="Low complexity" evidence="1">
    <location>
        <begin position="85"/>
        <end position="94"/>
    </location>
</feature>
<accession>A0A9D2KQP2</accession>
<dbReference type="SMART" id="SM00028">
    <property type="entry name" value="TPR"/>
    <property type="match status" value="5"/>
</dbReference>
<feature type="compositionally biased region" description="Low complexity" evidence="1">
    <location>
        <begin position="155"/>
        <end position="177"/>
    </location>
</feature>
<dbReference type="EMBL" id="DWZD01000005">
    <property type="protein sequence ID" value="HJA78015.1"/>
    <property type="molecule type" value="Genomic_DNA"/>
</dbReference>
<dbReference type="InterPro" id="IPR011990">
    <property type="entry name" value="TPR-like_helical_dom_sf"/>
</dbReference>
<reference evidence="3" key="1">
    <citation type="journal article" date="2021" name="PeerJ">
        <title>Extensive microbial diversity within the chicken gut microbiome revealed by metagenomics and culture.</title>
        <authorList>
            <person name="Gilroy R."/>
            <person name="Ravi A."/>
            <person name="Getino M."/>
            <person name="Pursley I."/>
            <person name="Horton D.L."/>
            <person name="Alikhan N.F."/>
            <person name="Baker D."/>
            <person name="Gharbi K."/>
            <person name="Hall N."/>
            <person name="Watson M."/>
            <person name="Adriaenssens E.M."/>
            <person name="Foster-Nyarko E."/>
            <person name="Jarju S."/>
            <person name="Secka A."/>
            <person name="Antonio M."/>
            <person name="Oren A."/>
            <person name="Chaudhuri R.R."/>
            <person name="La Ragione R."/>
            <person name="Hildebrand F."/>
            <person name="Pallen M.J."/>
        </authorList>
    </citation>
    <scope>NUCLEOTIDE SEQUENCE</scope>
    <source>
        <strain evidence="3">5032</strain>
    </source>
</reference>
<evidence type="ECO:0000256" key="1">
    <source>
        <dbReference type="SAM" id="MobiDB-lite"/>
    </source>
</evidence>
<feature type="signal peptide" evidence="2">
    <location>
        <begin position="1"/>
        <end position="37"/>
    </location>
</feature>
<keyword evidence="2" id="KW-0732">Signal</keyword>
<dbReference type="SUPFAM" id="SSF48452">
    <property type="entry name" value="TPR-like"/>
    <property type="match status" value="2"/>
</dbReference>